<dbReference type="Pfam" id="PF00881">
    <property type="entry name" value="Nitroreductase"/>
    <property type="match status" value="1"/>
</dbReference>
<evidence type="ECO:0000313" key="8">
    <source>
        <dbReference type="Proteomes" id="UP000183994"/>
    </source>
</evidence>
<evidence type="ECO:0000259" key="6">
    <source>
        <dbReference type="Pfam" id="PF00881"/>
    </source>
</evidence>
<keyword evidence="5" id="KW-0560">Oxidoreductase</keyword>
<keyword evidence="8" id="KW-1185">Reference proteome</keyword>
<evidence type="ECO:0000256" key="3">
    <source>
        <dbReference type="ARBA" id="ARBA00022630"/>
    </source>
</evidence>
<dbReference type="InterPro" id="IPR029479">
    <property type="entry name" value="Nitroreductase"/>
</dbReference>
<dbReference type="SUPFAM" id="SSF55469">
    <property type="entry name" value="FMN-dependent nitroreductase-like"/>
    <property type="match status" value="1"/>
</dbReference>
<dbReference type="STRING" id="1121393.SAMN02745216_00870"/>
<gene>
    <name evidence="7" type="ORF">SAMN02745216_00870</name>
</gene>
<organism evidence="7 8">
    <name type="scientific">Desulfatibacillum alkenivorans DSM 16219</name>
    <dbReference type="NCBI Taxonomy" id="1121393"/>
    <lineage>
        <taxon>Bacteria</taxon>
        <taxon>Pseudomonadati</taxon>
        <taxon>Thermodesulfobacteriota</taxon>
        <taxon>Desulfobacteria</taxon>
        <taxon>Desulfobacterales</taxon>
        <taxon>Desulfatibacillaceae</taxon>
        <taxon>Desulfatibacillum</taxon>
    </lineage>
</organism>
<evidence type="ECO:0000256" key="5">
    <source>
        <dbReference type="ARBA" id="ARBA00023002"/>
    </source>
</evidence>
<dbReference type="RefSeq" id="WP_073473287.1">
    <property type="nucleotide sequence ID" value="NZ_FQZU01000003.1"/>
</dbReference>
<protein>
    <submittedName>
        <fullName evidence="7">Nitroreductase</fullName>
    </submittedName>
</protein>
<keyword evidence="4" id="KW-0288">FMN</keyword>
<comment type="similarity">
    <text evidence="2">Belongs to the nitroreductase family.</text>
</comment>
<dbReference type="CDD" id="cd02137">
    <property type="entry name" value="MhqN-like"/>
    <property type="match status" value="1"/>
</dbReference>
<dbReference type="AlphaFoldDB" id="A0A1M6FNL3"/>
<sequence>MDFKEIVKTRRAANFFDPNKPVAKETIRELVEMAAQSPSSYNLQPWSLMILEDPDDKARLRKLAFDQPKITDAPVVFMVLGDRNAWKEGDKSFEMNFAEMVKSGMPEANKTGLAKTMISLYGASQDHMQAFAAKNAGFFGMSLMYAAKSLGLESHPMDGFDHNGVKKEFNIPDNYWIPLIMSIGYFDESKEYPAPKWRKSFEDIVVSF</sequence>
<evidence type="ECO:0000256" key="1">
    <source>
        <dbReference type="ARBA" id="ARBA00001917"/>
    </source>
</evidence>
<dbReference type="PANTHER" id="PTHR43673:SF2">
    <property type="entry name" value="NITROREDUCTASE"/>
    <property type="match status" value="1"/>
</dbReference>
<evidence type="ECO:0000256" key="2">
    <source>
        <dbReference type="ARBA" id="ARBA00007118"/>
    </source>
</evidence>
<dbReference type="OrthoDB" id="9809288at2"/>
<evidence type="ECO:0000313" key="7">
    <source>
        <dbReference type="EMBL" id="SHI99264.1"/>
    </source>
</evidence>
<accession>A0A1M6FNL3</accession>
<proteinExistence type="inferred from homology"/>
<comment type="cofactor">
    <cofactor evidence="1">
        <name>FMN</name>
        <dbReference type="ChEBI" id="CHEBI:58210"/>
    </cofactor>
</comment>
<dbReference type="PANTHER" id="PTHR43673">
    <property type="entry name" value="NAD(P)H NITROREDUCTASE YDGI-RELATED"/>
    <property type="match status" value="1"/>
</dbReference>
<feature type="domain" description="Nitroreductase" evidence="6">
    <location>
        <begin position="7"/>
        <end position="185"/>
    </location>
</feature>
<evidence type="ECO:0000256" key="4">
    <source>
        <dbReference type="ARBA" id="ARBA00022643"/>
    </source>
</evidence>
<dbReference type="InterPro" id="IPR000415">
    <property type="entry name" value="Nitroreductase-like"/>
</dbReference>
<dbReference type="GO" id="GO:0016491">
    <property type="term" value="F:oxidoreductase activity"/>
    <property type="evidence" value="ECO:0007669"/>
    <property type="project" value="UniProtKB-KW"/>
</dbReference>
<keyword evidence="3" id="KW-0285">Flavoprotein</keyword>
<name>A0A1M6FNL3_9BACT</name>
<dbReference type="Gene3D" id="3.40.109.10">
    <property type="entry name" value="NADH Oxidase"/>
    <property type="match status" value="1"/>
</dbReference>
<dbReference type="Proteomes" id="UP000183994">
    <property type="component" value="Unassembled WGS sequence"/>
</dbReference>
<reference evidence="8" key="1">
    <citation type="submission" date="2016-11" db="EMBL/GenBank/DDBJ databases">
        <authorList>
            <person name="Varghese N."/>
            <person name="Submissions S."/>
        </authorList>
    </citation>
    <scope>NUCLEOTIDE SEQUENCE [LARGE SCALE GENOMIC DNA]</scope>
    <source>
        <strain evidence="8">DSM 16219</strain>
    </source>
</reference>
<dbReference type="EMBL" id="FQZU01000003">
    <property type="protein sequence ID" value="SHI99264.1"/>
    <property type="molecule type" value="Genomic_DNA"/>
</dbReference>